<keyword evidence="2" id="KW-0813">Transport</keyword>
<keyword evidence="5" id="KW-0067">ATP-binding</keyword>
<dbReference type="InterPro" id="IPR003593">
    <property type="entry name" value="AAA+_ATPase"/>
</dbReference>
<keyword evidence="7 9" id="KW-0472">Membrane</keyword>
<evidence type="ECO:0000256" key="2">
    <source>
        <dbReference type="ARBA" id="ARBA00022448"/>
    </source>
</evidence>
<evidence type="ECO:0000313" key="13">
    <source>
        <dbReference type="Proteomes" id="UP000800041"/>
    </source>
</evidence>
<dbReference type="PANTHER" id="PTHR24223:SF464">
    <property type="entry name" value="ABC-TYPE TRANSPORTER CICA"/>
    <property type="match status" value="1"/>
</dbReference>
<dbReference type="GO" id="GO:0016887">
    <property type="term" value="F:ATP hydrolysis activity"/>
    <property type="evidence" value="ECO:0007669"/>
    <property type="project" value="InterPro"/>
</dbReference>
<dbReference type="Gene3D" id="1.20.1560.10">
    <property type="entry name" value="ABC transporter type 1, transmembrane domain"/>
    <property type="match status" value="2"/>
</dbReference>
<evidence type="ECO:0000259" key="10">
    <source>
        <dbReference type="PROSITE" id="PS50893"/>
    </source>
</evidence>
<dbReference type="Pfam" id="PF00664">
    <property type="entry name" value="ABC_membrane"/>
    <property type="match status" value="2"/>
</dbReference>
<gene>
    <name evidence="12" type="ORF">K402DRAFT_412004</name>
</gene>
<reference evidence="12" key="1">
    <citation type="journal article" date="2020" name="Stud. Mycol.">
        <title>101 Dothideomycetes genomes: a test case for predicting lifestyles and emergence of pathogens.</title>
        <authorList>
            <person name="Haridas S."/>
            <person name="Albert R."/>
            <person name="Binder M."/>
            <person name="Bloem J."/>
            <person name="Labutti K."/>
            <person name="Salamov A."/>
            <person name="Andreopoulos B."/>
            <person name="Baker S."/>
            <person name="Barry K."/>
            <person name="Bills G."/>
            <person name="Bluhm B."/>
            <person name="Cannon C."/>
            <person name="Castanera R."/>
            <person name="Culley D."/>
            <person name="Daum C."/>
            <person name="Ezra D."/>
            <person name="Gonzalez J."/>
            <person name="Henrissat B."/>
            <person name="Kuo A."/>
            <person name="Liang C."/>
            <person name="Lipzen A."/>
            <person name="Lutzoni F."/>
            <person name="Magnuson J."/>
            <person name="Mondo S."/>
            <person name="Nolan M."/>
            <person name="Ohm R."/>
            <person name="Pangilinan J."/>
            <person name="Park H.-J."/>
            <person name="Ramirez L."/>
            <person name="Alfaro M."/>
            <person name="Sun H."/>
            <person name="Tritt A."/>
            <person name="Yoshinaga Y."/>
            <person name="Zwiers L.-H."/>
            <person name="Turgeon B."/>
            <person name="Goodwin S."/>
            <person name="Spatafora J."/>
            <person name="Crous P."/>
            <person name="Grigoriev I."/>
        </authorList>
    </citation>
    <scope>NUCLEOTIDE SEQUENCE</scope>
    <source>
        <strain evidence="12">CBS 113979</strain>
    </source>
</reference>
<dbReference type="Pfam" id="PF00005">
    <property type="entry name" value="ABC_tran"/>
    <property type="match status" value="2"/>
</dbReference>
<feature type="transmembrane region" description="Helical" evidence="9">
    <location>
        <begin position="387"/>
        <end position="405"/>
    </location>
</feature>
<dbReference type="Gene3D" id="3.40.50.300">
    <property type="entry name" value="P-loop containing nucleotide triphosphate hydrolases"/>
    <property type="match status" value="2"/>
</dbReference>
<feature type="transmembrane region" description="Helical" evidence="9">
    <location>
        <begin position="1126"/>
        <end position="1144"/>
    </location>
</feature>
<evidence type="ECO:0000259" key="11">
    <source>
        <dbReference type="PROSITE" id="PS50929"/>
    </source>
</evidence>
<dbReference type="PROSITE" id="PS00211">
    <property type="entry name" value="ABC_TRANSPORTER_1"/>
    <property type="match status" value="2"/>
</dbReference>
<evidence type="ECO:0000256" key="1">
    <source>
        <dbReference type="ARBA" id="ARBA00004141"/>
    </source>
</evidence>
<feature type="transmembrane region" description="Helical" evidence="9">
    <location>
        <begin position="935"/>
        <end position="961"/>
    </location>
</feature>
<dbReference type="CDD" id="cd18597">
    <property type="entry name" value="ABC_6TM_YOR1_D1_like"/>
    <property type="match status" value="1"/>
</dbReference>
<dbReference type="SMART" id="SM00382">
    <property type="entry name" value="AAA"/>
    <property type="match status" value="2"/>
</dbReference>
<sequence length="1471" mass="163434">MSAPDKHNDEKQGWESNEQQVAATTTRNSEPVATEPLQRVATEKELNVETQIDPEKKTGRETLTRNQSQFTDDSEPPSEKSKIPEEKTTLWRRINPLKWNPPPVPEERATSKEYTAGLFSKLTWQWMASIMSVGYRRPLELNDVWAVNPDRSVEALSVVLMASFKRRLEKGEKTPLRGAMYDTFKKDFIIGGCCQLTASVVQVINPFILRYLIAFSGQAYIAQANGTEGPAIGRGIGLVFAILALQFIQSGCTNHFMYRGMLNGGQSRAVLMSVIFDKAMRLSGRAKAGGKPLDAPPPEIKPGSEEEKKWYEKLLKRKNKGAKTPPDLKKGVAGDGQGWSNGRIINLMSTDTYRIDTAAGMFHMVWCAPIAILLTLALLLVNLTYSALAGFGLLIISTPVIGKAFRSCYKRRVGINKITDQRVSLTHEILQAVRFVKYFGWEVSFLKRIQDIRNNEVLAIQKLLGIRNAINALAMSMPVFAAMLAFITYSLSNHNLNPAPIFSSLALFNSLRLPLNFLPLVLAQVIDAMSSVNRIQDFLLAEDAEEEAKFDFTTQEAVEVRDADFTWERTPTQDPEKTAGKPPKSYKQDKKDQKAAKKAAKQAEAEDAKDMKDDGIDSASTLTEQEPFKLRDLNFTVGRNELVAVIGSVGSGKSSLLAALAGDMRRTNGEVIMGANRAFCPQYAWIQNATVKENISFGQEFDERWYNKVVDACALRPDLELLPAGDLTEIGERGITVSGGQKQRLNIARAIYFNADIILMDDPLSAVDAHVGRHIMDNAICGLLKDKCRILATHQLHVLNRCDRIIWLGNGRIEAIDTFDNLMNNNEDFVKLMATTAKEEEKEEEEEVLEDEREEEKKMQKKKKKKPAAALMQVEERAVANVSWSVYSAYVKASGSILVAPLVLLLLILSQGSNIATSLWLSWWTSNKFGYSEGVYIGVYAALGASQALMLFLFSVALSVACTNASKVMLHDAMTRVLRAPMSFFDTTPLGRITNRFSKDVDTMDNNLSDAMRMYFMTLGMILSVFGLIIAYFYYFAAALGPLFILFCFAAGYYRASAREMKRHEAVLRSGVYAKFSEAVTGVATIRAYGLQHQFSKTIRDAIDSMDGAYFLTFGNQRWLSVRLDAIGNILVFVTGMLVVTSRFSINPSIGGLVLSYILSIVQMIQFTVRQLAEVENNMNATERLHYYGNNIEEEAPLKLGQLRPTWPEHGEIVFNNVELRYRPGLPLVLKGLSLHVAAGERIGVVGRTGAGKSSIMTTLFRLVELSGGSITIDGVDIAGIGLHDLRSKMAIIPQDPTLFRGTIRSNLDPFAEHSDLELWSALRQADLVGEEQAMDDKSGRITLESVVEEEGLNFSLGQRQLMALARALVRGSQIIVCDEATSSVDMETDERIQKTILQGFRGKTLLCIAHRLKTIITYDRIIVMDSGDIAEVGPPLELFERGGIFRGMCERSGIRRGDFGGVVDEGKEMS</sequence>
<dbReference type="CDD" id="cd03244">
    <property type="entry name" value="ABCC_MRP_domain2"/>
    <property type="match status" value="1"/>
</dbReference>
<feature type="transmembrane region" description="Helical" evidence="9">
    <location>
        <begin position="1039"/>
        <end position="1056"/>
    </location>
</feature>
<keyword evidence="6 9" id="KW-1133">Transmembrane helix</keyword>
<keyword evidence="4" id="KW-0547">Nucleotide-binding</keyword>
<keyword evidence="13" id="KW-1185">Reference proteome</keyword>
<dbReference type="CDD" id="cd18606">
    <property type="entry name" value="ABC_6TM_YOR1_D2_like"/>
    <property type="match status" value="1"/>
</dbReference>
<keyword evidence="12" id="KW-0378">Hydrolase</keyword>
<feature type="transmembrane region" description="Helical" evidence="9">
    <location>
        <begin position="501"/>
        <end position="526"/>
    </location>
</feature>
<dbReference type="OrthoDB" id="6500128at2759"/>
<dbReference type="InterPro" id="IPR027417">
    <property type="entry name" value="P-loop_NTPase"/>
</dbReference>
<feature type="region of interest" description="Disordered" evidence="8">
    <location>
        <begin position="563"/>
        <end position="620"/>
    </location>
</feature>
<evidence type="ECO:0000313" key="12">
    <source>
        <dbReference type="EMBL" id="KAF1987763.1"/>
    </source>
</evidence>
<dbReference type="SUPFAM" id="SSF52540">
    <property type="entry name" value="P-loop containing nucleoside triphosphate hydrolases"/>
    <property type="match status" value="2"/>
</dbReference>
<feature type="compositionally biased region" description="Acidic residues" evidence="8">
    <location>
        <begin position="841"/>
        <end position="854"/>
    </location>
</feature>
<name>A0A6G1H3G0_9PEZI</name>
<dbReference type="PANTHER" id="PTHR24223">
    <property type="entry name" value="ATP-BINDING CASSETTE SUB-FAMILY C"/>
    <property type="match status" value="1"/>
</dbReference>
<dbReference type="InterPro" id="IPR017871">
    <property type="entry name" value="ABC_transporter-like_CS"/>
</dbReference>
<feature type="compositionally biased region" description="Basic and acidic residues" evidence="8">
    <location>
        <begin position="586"/>
        <end position="615"/>
    </location>
</feature>
<proteinExistence type="predicted"/>
<evidence type="ECO:0000256" key="3">
    <source>
        <dbReference type="ARBA" id="ARBA00022692"/>
    </source>
</evidence>
<organism evidence="12 13">
    <name type="scientific">Aulographum hederae CBS 113979</name>
    <dbReference type="NCBI Taxonomy" id="1176131"/>
    <lineage>
        <taxon>Eukaryota</taxon>
        <taxon>Fungi</taxon>
        <taxon>Dikarya</taxon>
        <taxon>Ascomycota</taxon>
        <taxon>Pezizomycotina</taxon>
        <taxon>Dothideomycetes</taxon>
        <taxon>Pleosporomycetidae</taxon>
        <taxon>Aulographales</taxon>
        <taxon>Aulographaceae</taxon>
    </lineage>
</organism>
<evidence type="ECO:0000256" key="5">
    <source>
        <dbReference type="ARBA" id="ARBA00022840"/>
    </source>
</evidence>
<dbReference type="GO" id="GO:0005524">
    <property type="term" value="F:ATP binding"/>
    <property type="evidence" value="ECO:0007669"/>
    <property type="project" value="UniProtKB-KW"/>
</dbReference>
<comment type="subcellular location">
    <subcellularLocation>
        <location evidence="1">Membrane</location>
        <topology evidence="1">Multi-pass membrane protein</topology>
    </subcellularLocation>
</comment>
<evidence type="ECO:0000256" key="6">
    <source>
        <dbReference type="ARBA" id="ARBA00022989"/>
    </source>
</evidence>
<feature type="transmembrane region" description="Helical" evidence="9">
    <location>
        <begin position="358"/>
        <end position="381"/>
    </location>
</feature>
<dbReference type="InterPro" id="IPR036640">
    <property type="entry name" value="ABC1_TM_sf"/>
</dbReference>
<dbReference type="InterPro" id="IPR003439">
    <property type="entry name" value="ABC_transporter-like_ATP-bd"/>
</dbReference>
<evidence type="ECO:0000256" key="8">
    <source>
        <dbReference type="SAM" id="MobiDB-lite"/>
    </source>
</evidence>
<dbReference type="EMBL" id="ML977151">
    <property type="protein sequence ID" value="KAF1987763.1"/>
    <property type="molecule type" value="Genomic_DNA"/>
</dbReference>
<protein>
    <submittedName>
        <fullName evidence="12">P-loop containing nucleoside triphosphate hydrolase protein</fullName>
    </submittedName>
</protein>
<feature type="compositionally biased region" description="Polar residues" evidence="8">
    <location>
        <begin position="14"/>
        <end position="31"/>
    </location>
</feature>
<feature type="compositionally biased region" description="Basic and acidic residues" evidence="8">
    <location>
        <begin position="1"/>
        <end position="13"/>
    </location>
</feature>
<feature type="domain" description="ABC transmembrane type-1" evidence="11">
    <location>
        <begin position="902"/>
        <end position="1177"/>
    </location>
</feature>
<evidence type="ECO:0000256" key="4">
    <source>
        <dbReference type="ARBA" id="ARBA00022741"/>
    </source>
</evidence>
<feature type="region of interest" description="Disordered" evidence="8">
    <location>
        <begin position="840"/>
        <end position="865"/>
    </location>
</feature>
<accession>A0A6G1H3G0</accession>
<feature type="region of interest" description="Disordered" evidence="8">
    <location>
        <begin position="286"/>
        <end position="306"/>
    </location>
</feature>
<feature type="compositionally biased region" description="Basic and acidic residues" evidence="8">
    <location>
        <begin position="77"/>
        <end position="87"/>
    </location>
</feature>
<feature type="transmembrane region" description="Helical" evidence="9">
    <location>
        <begin position="897"/>
        <end position="923"/>
    </location>
</feature>
<dbReference type="FunFam" id="3.40.50.300:FF:002040">
    <property type="entry name" value="ABC multidrug transporter (Eurofung)"/>
    <property type="match status" value="1"/>
</dbReference>
<feature type="domain" description="ABC transporter" evidence="10">
    <location>
        <begin position="1213"/>
        <end position="1452"/>
    </location>
</feature>
<dbReference type="GO" id="GO:0140359">
    <property type="term" value="F:ABC-type transporter activity"/>
    <property type="evidence" value="ECO:0007669"/>
    <property type="project" value="InterPro"/>
</dbReference>
<dbReference type="CDD" id="cd03250">
    <property type="entry name" value="ABCC_MRP_domain1"/>
    <property type="match status" value="1"/>
</dbReference>
<feature type="region of interest" description="Disordered" evidence="8">
    <location>
        <begin position="1"/>
        <end position="87"/>
    </location>
</feature>
<evidence type="ECO:0000256" key="9">
    <source>
        <dbReference type="SAM" id="Phobius"/>
    </source>
</evidence>
<evidence type="ECO:0000256" key="7">
    <source>
        <dbReference type="ARBA" id="ARBA00023136"/>
    </source>
</evidence>
<feature type="compositionally biased region" description="Basic and acidic residues" evidence="8">
    <location>
        <begin position="41"/>
        <end position="63"/>
    </location>
</feature>
<keyword evidence="3 9" id="KW-0812">Transmembrane</keyword>
<feature type="transmembrane region" description="Helical" evidence="9">
    <location>
        <begin position="469"/>
        <end position="489"/>
    </location>
</feature>
<dbReference type="Proteomes" id="UP000800041">
    <property type="component" value="Unassembled WGS sequence"/>
</dbReference>
<feature type="domain" description="ABC transmembrane type-1" evidence="11">
    <location>
        <begin position="189"/>
        <end position="527"/>
    </location>
</feature>
<dbReference type="PROSITE" id="PS50929">
    <property type="entry name" value="ABC_TM1F"/>
    <property type="match status" value="2"/>
</dbReference>
<dbReference type="InterPro" id="IPR011527">
    <property type="entry name" value="ABC1_TM_dom"/>
</dbReference>
<feature type="domain" description="ABC transporter" evidence="10">
    <location>
        <begin position="611"/>
        <end position="835"/>
    </location>
</feature>
<dbReference type="SUPFAM" id="SSF90123">
    <property type="entry name" value="ABC transporter transmembrane region"/>
    <property type="match status" value="2"/>
</dbReference>
<dbReference type="InterPro" id="IPR050173">
    <property type="entry name" value="ABC_transporter_C-like"/>
</dbReference>
<dbReference type="PROSITE" id="PS50893">
    <property type="entry name" value="ABC_TRANSPORTER_2"/>
    <property type="match status" value="2"/>
</dbReference>
<dbReference type="FunFam" id="1.20.1560.10:FF:000010">
    <property type="entry name" value="Multidrug resistance-associated ABC transporter"/>
    <property type="match status" value="1"/>
</dbReference>
<dbReference type="GO" id="GO:0016020">
    <property type="term" value="C:membrane"/>
    <property type="evidence" value="ECO:0007669"/>
    <property type="project" value="UniProtKB-SubCell"/>
</dbReference>
<dbReference type="FunFam" id="3.40.50.300:FF:000565">
    <property type="entry name" value="ABC bile acid transporter"/>
    <property type="match status" value="1"/>
</dbReference>
<feature type="transmembrane region" description="Helical" evidence="9">
    <location>
        <begin position="1014"/>
        <end position="1033"/>
    </location>
</feature>